<feature type="non-terminal residue" evidence="3">
    <location>
        <position position="70"/>
    </location>
</feature>
<dbReference type="EMBL" id="CAJOBR010067583">
    <property type="protein sequence ID" value="CAF5089012.1"/>
    <property type="molecule type" value="Genomic_DNA"/>
</dbReference>
<dbReference type="Proteomes" id="UP000663848">
    <property type="component" value="Unassembled WGS sequence"/>
</dbReference>
<name>A0A822G2I5_9BILA</name>
<reference evidence="3" key="1">
    <citation type="submission" date="2021-02" db="EMBL/GenBank/DDBJ databases">
        <authorList>
            <person name="Nowell W R."/>
        </authorList>
    </citation>
    <scope>NUCLEOTIDE SEQUENCE</scope>
</reference>
<comment type="caution">
    <text evidence="3">The sequence shown here is derived from an EMBL/GenBank/DDBJ whole genome shotgun (WGS) entry which is preliminary data.</text>
</comment>
<gene>
    <name evidence="2" type="ORF">QYT958_LOCUS44245</name>
    <name evidence="3" type="ORF">QYT958_LOCUS47992</name>
</gene>
<evidence type="ECO:0000313" key="2">
    <source>
        <dbReference type="EMBL" id="CAF5089012.1"/>
    </source>
</evidence>
<evidence type="ECO:0000256" key="1">
    <source>
        <dbReference type="SAM" id="MobiDB-lite"/>
    </source>
</evidence>
<feature type="region of interest" description="Disordered" evidence="1">
    <location>
        <begin position="1"/>
        <end position="70"/>
    </location>
</feature>
<protein>
    <submittedName>
        <fullName evidence="3">Uncharacterized protein</fullName>
    </submittedName>
</protein>
<dbReference type="AlphaFoldDB" id="A0A822G2I5"/>
<proteinExistence type="predicted"/>
<feature type="compositionally biased region" description="Acidic residues" evidence="1">
    <location>
        <begin position="59"/>
        <end position="70"/>
    </location>
</feature>
<accession>A0A822G2I5</accession>
<sequence>MQATNPLKRTHDDSNDENEHDISPKKRSTIIHSDSDDQHHQHDEDVDIGNTSPPIYNSEYDEDDDIETEE</sequence>
<organism evidence="3 4">
    <name type="scientific">Rotaria socialis</name>
    <dbReference type="NCBI Taxonomy" id="392032"/>
    <lineage>
        <taxon>Eukaryota</taxon>
        <taxon>Metazoa</taxon>
        <taxon>Spiralia</taxon>
        <taxon>Gnathifera</taxon>
        <taxon>Rotifera</taxon>
        <taxon>Eurotatoria</taxon>
        <taxon>Bdelloidea</taxon>
        <taxon>Philodinida</taxon>
        <taxon>Philodinidae</taxon>
        <taxon>Rotaria</taxon>
    </lineage>
</organism>
<evidence type="ECO:0000313" key="3">
    <source>
        <dbReference type="EMBL" id="CAF5144137.1"/>
    </source>
</evidence>
<dbReference type="EMBL" id="CAJOBR010093346">
    <property type="protein sequence ID" value="CAF5144137.1"/>
    <property type="molecule type" value="Genomic_DNA"/>
</dbReference>
<evidence type="ECO:0000313" key="4">
    <source>
        <dbReference type="Proteomes" id="UP000663848"/>
    </source>
</evidence>
<feature type="compositionally biased region" description="Basic and acidic residues" evidence="1">
    <location>
        <begin position="33"/>
        <end position="43"/>
    </location>
</feature>